<accession>A0A7W9SZ73</accession>
<evidence type="ECO:0008006" key="11">
    <source>
        <dbReference type="Google" id="ProtNLM"/>
    </source>
</evidence>
<dbReference type="RefSeq" id="WP_183403223.1">
    <property type="nucleotide sequence ID" value="NZ_JACHGG010000002.1"/>
</dbReference>
<evidence type="ECO:0000256" key="4">
    <source>
        <dbReference type="ARBA" id="ARBA00023136"/>
    </source>
</evidence>
<evidence type="ECO:0000256" key="5">
    <source>
        <dbReference type="ARBA" id="ARBA00023237"/>
    </source>
</evidence>
<evidence type="ECO:0000259" key="8">
    <source>
        <dbReference type="Pfam" id="PF14322"/>
    </source>
</evidence>
<proteinExistence type="inferred from homology"/>
<dbReference type="Pfam" id="PF07980">
    <property type="entry name" value="SusD_RagB"/>
    <property type="match status" value="1"/>
</dbReference>
<comment type="caution">
    <text evidence="9">The sequence shown here is derived from an EMBL/GenBank/DDBJ whole genome shotgun (WGS) entry which is preliminary data.</text>
</comment>
<evidence type="ECO:0000313" key="9">
    <source>
        <dbReference type="EMBL" id="MBB6058570.1"/>
    </source>
</evidence>
<dbReference type="InterPro" id="IPR012944">
    <property type="entry name" value="SusD_RagB_dom"/>
</dbReference>
<evidence type="ECO:0000256" key="6">
    <source>
        <dbReference type="SAM" id="SignalP"/>
    </source>
</evidence>
<protein>
    <recommendedName>
        <fullName evidence="11">RagB/SusD family nutrient uptake outer membrane protein</fullName>
    </recommendedName>
</protein>
<keyword evidence="10" id="KW-1185">Reference proteome</keyword>
<gene>
    <name evidence="9" type="ORF">HNQ93_001416</name>
</gene>
<organism evidence="9 10">
    <name type="scientific">Hymenobacter luteus</name>
    <dbReference type="NCBI Taxonomy" id="1411122"/>
    <lineage>
        <taxon>Bacteria</taxon>
        <taxon>Pseudomonadati</taxon>
        <taxon>Bacteroidota</taxon>
        <taxon>Cytophagia</taxon>
        <taxon>Cytophagales</taxon>
        <taxon>Hymenobacteraceae</taxon>
        <taxon>Hymenobacter</taxon>
    </lineage>
</organism>
<feature type="chain" id="PRO_5031122595" description="RagB/SusD family nutrient uptake outer membrane protein" evidence="6">
    <location>
        <begin position="22"/>
        <end position="584"/>
    </location>
</feature>
<dbReference type="Pfam" id="PF14322">
    <property type="entry name" value="SusD-like_3"/>
    <property type="match status" value="1"/>
</dbReference>
<dbReference type="GO" id="GO:0009279">
    <property type="term" value="C:cell outer membrane"/>
    <property type="evidence" value="ECO:0007669"/>
    <property type="project" value="UniProtKB-SubCell"/>
</dbReference>
<evidence type="ECO:0000256" key="2">
    <source>
        <dbReference type="ARBA" id="ARBA00006275"/>
    </source>
</evidence>
<sequence length="584" mass="64001">MKKVFLSASALGLLLAATSCDKDLLDENPRSILVPSFLGTPEGVQAGLTGVYSGLRNVMGNEEAEYMAVQGTDEWMRGFAATQGYEDYNPALLNSQNSAVTNQWAIIYRYINGANGVIQYAGTVQGLAPTTITQVVGQAKLLRAHYYFMLVQYFGDVPLMLNFVDAPTKDISRAPKTEVYNAIIADLNDALTNLPDRTSGYAATGTGRVTRATALHLLAKVHLTRASSTAKQADDYAKAKQYAEELISNRTRYGVDLEADVADVFREGNENGKEVLMNVQFNTDPTFTGQDPFSPTGANQTNFFFRSRYDLLPNMVRDIPNGRPYGRFCPTPFLLDSYILPGESGRSLRSTDTRYNKWFTTVYRVNSTGTGAANGGRATAVIGDTAAWYTGRPLSAAEKARIAARPNGPYTVIEPAGYSNLFSPVMNKFDDVTRTAVNNPSDRPLIVFRFAETYLIAAEANLYLGNTAAAVGQINTLRQRAGAAGRKAQMDITASQLNIDFILDERARELCGEQMRYFDLVRTGKLVERVKAYVPVSQNRTTAPAGPYGSDAARNVRDFHVLRPIPQTEIDRTGGKITQNPGYN</sequence>
<keyword evidence="4" id="KW-0472">Membrane</keyword>
<evidence type="ECO:0000256" key="1">
    <source>
        <dbReference type="ARBA" id="ARBA00004442"/>
    </source>
</evidence>
<dbReference type="PROSITE" id="PS51257">
    <property type="entry name" value="PROKAR_LIPOPROTEIN"/>
    <property type="match status" value="1"/>
</dbReference>
<reference evidence="9 10" key="1">
    <citation type="submission" date="2020-08" db="EMBL/GenBank/DDBJ databases">
        <title>Genomic Encyclopedia of Type Strains, Phase IV (KMG-IV): sequencing the most valuable type-strain genomes for metagenomic binning, comparative biology and taxonomic classification.</title>
        <authorList>
            <person name="Goeker M."/>
        </authorList>
    </citation>
    <scope>NUCLEOTIDE SEQUENCE [LARGE SCALE GENOMIC DNA]</scope>
    <source>
        <strain evidence="9 10">DSM 26718</strain>
    </source>
</reference>
<dbReference type="EMBL" id="JACHGG010000002">
    <property type="protein sequence ID" value="MBB6058570.1"/>
    <property type="molecule type" value="Genomic_DNA"/>
</dbReference>
<evidence type="ECO:0000313" key="10">
    <source>
        <dbReference type="Proteomes" id="UP000532746"/>
    </source>
</evidence>
<evidence type="ECO:0000256" key="3">
    <source>
        <dbReference type="ARBA" id="ARBA00022729"/>
    </source>
</evidence>
<dbReference type="InterPro" id="IPR011990">
    <property type="entry name" value="TPR-like_helical_dom_sf"/>
</dbReference>
<keyword evidence="3 6" id="KW-0732">Signal</keyword>
<dbReference type="Proteomes" id="UP000532746">
    <property type="component" value="Unassembled WGS sequence"/>
</dbReference>
<comment type="similarity">
    <text evidence="2">Belongs to the SusD family.</text>
</comment>
<comment type="subcellular location">
    <subcellularLocation>
        <location evidence="1">Cell outer membrane</location>
    </subcellularLocation>
</comment>
<dbReference type="SUPFAM" id="SSF48452">
    <property type="entry name" value="TPR-like"/>
    <property type="match status" value="1"/>
</dbReference>
<keyword evidence="5" id="KW-0998">Cell outer membrane</keyword>
<evidence type="ECO:0000259" key="7">
    <source>
        <dbReference type="Pfam" id="PF07980"/>
    </source>
</evidence>
<dbReference type="Gene3D" id="1.25.40.390">
    <property type="match status" value="1"/>
</dbReference>
<name>A0A7W9SZ73_9BACT</name>
<feature type="signal peptide" evidence="6">
    <location>
        <begin position="1"/>
        <end position="21"/>
    </location>
</feature>
<feature type="domain" description="SusD-like N-terminal" evidence="8">
    <location>
        <begin position="24"/>
        <end position="223"/>
    </location>
</feature>
<dbReference type="InterPro" id="IPR033985">
    <property type="entry name" value="SusD-like_N"/>
</dbReference>
<dbReference type="AlphaFoldDB" id="A0A7W9SZ73"/>
<feature type="domain" description="RagB/SusD" evidence="7">
    <location>
        <begin position="308"/>
        <end position="583"/>
    </location>
</feature>